<gene>
    <name evidence="8" type="primary">tagF_3</name>
    <name evidence="8" type="ORF">PMF13cell1_04966</name>
</gene>
<dbReference type="Gene3D" id="3.40.50.11820">
    <property type="match status" value="1"/>
</dbReference>
<dbReference type="InterPro" id="IPR043149">
    <property type="entry name" value="TagF_N"/>
</dbReference>
<reference evidence="8 9" key="1">
    <citation type="submission" date="2019-01" db="EMBL/GenBank/DDBJ databases">
        <title>PMF-metabolizing Aryl O-demethylase.</title>
        <authorList>
            <person name="Kim M."/>
        </authorList>
    </citation>
    <scope>NUCLEOTIDE SEQUENCE [LARGE SCALE GENOMIC DNA]</scope>
    <source>
        <strain evidence="8 9">PMF1</strain>
    </source>
</reference>
<evidence type="ECO:0000256" key="1">
    <source>
        <dbReference type="ARBA" id="ARBA00004202"/>
    </source>
</evidence>
<evidence type="ECO:0000256" key="3">
    <source>
        <dbReference type="ARBA" id="ARBA00022475"/>
    </source>
</evidence>
<evidence type="ECO:0000256" key="6">
    <source>
        <dbReference type="ARBA" id="ARBA00023136"/>
    </source>
</evidence>
<accession>A0A4P6M6D5</accession>
<evidence type="ECO:0000256" key="4">
    <source>
        <dbReference type="ARBA" id="ARBA00022679"/>
    </source>
</evidence>
<dbReference type="GO" id="GO:0019350">
    <property type="term" value="P:teichoic acid biosynthetic process"/>
    <property type="evidence" value="ECO:0007669"/>
    <property type="project" value="UniProtKB-KW"/>
</dbReference>
<dbReference type="EC" id="2.7.8.12" evidence="8"/>
<dbReference type="SUPFAM" id="SSF53756">
    <property type="entry name" value="UDP-Glycosyltransferase/glycogen phosphorylase"/>
    <property type="match status" value="2"/>
</dbReference>
<keyword evidence="3" id="KW-1003">Cell membrane</keyword>
<feature type="domain" description="Glycosyl transferase family 1" evidence="7">
    <location>
        <begin position="629"/>
        <end position="759"/>
    </location>
</feature>
<dbReference type="Gene3D" id="3.40.50.12580">
    <property type="match status" value="1"/>
</dbReference>
<name>A0A4P6M6D5_9FIRM</name>
<evidence type="ECO:0000313" key="9">
    <source>
        <dbReference type="Proteomes" id="UP000289794"/>
    </source>
</evidence>
<dbReference type="InterPro" id="IPR001296">
    <property type="entry name" value="Glyco_trans_1"/>
</dbReference>
<dbReference type="RefSeq" id="WP_130182482.1">
    <property type="nucleotide sequence ID" value="NZ_CP035945.1"/>
</dbReference>
<dbReference type="InterPro" id="IPR043148">
    <property type="entry name" value="TagF_C"/>
</dbReference>
<dbReference type="PANTHER" id="PTHR37316">
    <property type="entry name" value="TEICHOIC ACID GLYCEROL-PHOSPHATE PRIMASE"/>
    <property type="match status" value="1"/>
</dbReference>
<evidence type="ECO:0000259" key="7">
    <source>
        <dbReference type="Pfam" id="PF00534"/>
    </source>
</evidence>
<protein>
    <submittedName>
        <fullName evidence="8">CDP-glycerol:poly(Glycerophosphate) glycerophosphotransferase</fullName>
        <ecNumber evidence="8">2.7.8.12</ecNumber>
    </submittedName>
</protein>
<keyword evidence="5" id="KW-0777">Teichoic acid biosynthesis</keyword>
<comment type="similarity">
    <text evidence="2">Belongs to the CDP-glycerol glycerophosphotransferase family.</text>
</comment>
<evidence type="ECO:0000256" key="2">
    <source>
        <dbReference type="ARBA" id="ARBA00010488"/>
    </source>
</evidence>
<sequence>MQTLMKVLKKLKSGTWYPFYNSFYEHISLDKNIIFLESRGGKALEGNIFALCKELNKNQYKKYRLVLAANKTSKKTILQKLENYDLGVDKIVETGSLPYYYYLSKAKYLVNDTSFPGRFIKKAKQIYLNVWHGTPLKRMGRDNADEIYSMGNVMRNLLAADYLLFPNTYMEEKISEAYMLDNLYNGVVIHEGYPRNSIFFSGESGDKLKKRLGYEGQQLIMYMPTFRGKADKIEVEGFKSKIHQHLCELDSRLSDEQTLLIKVHPFIQNQIEISQYSHIKPIPDTLDSYEVLNACDVLITDYSSVMYDFAITKKKIILFAYDYNEYIRERGMYEKITDYPFLMAESVDDIIRELRNDTGRANREFLMRYATYESRDAAEKICRQIFLGENCCTLGKLKKNGKKNILFYAGDLNQNGITTAFCSMMKYVDKSRYNYYVSFRLQSVKAEPERTKRIPQDMGVFPIASEMNMDILTGFVQLLYIKAGYRGRLAIQRLHHAYKREWRKHFGNAQFEHAVHYNGYEAYITSLIEQAPCTRTIWVHNDMEQEIALKKNHSRYLLEDVYKSYDNVVIVSDDIRQSTLRISGREDNIHVIKNCHDYESVIKRSELPVSFDKKTLSTKSVEDLVNILDSKSVKFINVGRYSPEKGHERLIKAFERYWMQQKDSYLIIIGGTGDLYGKTLELARATAAFEHIILIKSLSNPMPVLKRCDLFLLSSYYEGLGLVILEADTLGVPVMACDVPGPSGFLRQYGGTLLENSEEGILQGMKLFTRKEYPPMNIDYEQLNRESTRKFEELLTE</sequence>
<evidence type="ECO:0000313" key="8">
    <source>
        <dbReference type="EMBL" id="QBE99390.1"/>
    </source>
</evidence>
<proteinExistence type="inferred from homology"/>
<keyword evidence="4 8" id="KW-0808">Transferase</keyword>
<dbReference type="GO" id="GO:0016757">
    <property type="term" value="F:glycosyltransferase activity"/>
    <property type="evidence" value="ECO:0007669"/>
    <property type="project" value="InterPro"/>
</dbReference>
<dbReference type="Pfam" id="PF04464">
    <property type="entry name" value="Glyphos_transf"/>
    <property type="match status" value="1"/>
</dbReference>
<dbReference type="EMBL" id="CP035945">
    <property type="protein sequence ID" value="QBE99390.1"/>
    <property type="molecule type" value="Genomic_DNA"/>
</dbReference>
<dbReference type="InterPro" id="IPR007554">
    <property type="entry name" value="Glycerophosphate_synth"/>
</dbReference>
<keyword evidence="6" id="KW-0472">Membrane</keyword>
<organism evidence="8 9">
    <name type="scientific">Blautia producta</name>
    <dbReference type="NCBI Taxonomy" id="33035"/>
    <lineage>
        <taxon>Bacteria</taxon>
        <taxon>Bacillati</taxon>
        <taxon>Bacillota</taxon>
        <taxon>Clostridia</taxon>
        <taxon>Lachnospirales</taxon>
        <taxon>Lachnospiraceae</taxon>
        <taxon>Blautia</taxon>
    </lineage>
</organism>
<dbReference type="GO" id="GO:0047355">
    <property type="term" value="F:CDP-glycerol glycerophosphotransferase activity"/>
    <property type="evidence" value="ECO:0007669"/>
    <property type="project" value="UniProtKB-EC"/>
</dbReference>
<dbReference type="GO" id="GO:0005886">
    <property type="term" value="C:plasma membrane"/>
    <property type="evidence" value="ECO:0007669"/>
    <property type="project" value="UniProtKB-SubCell"/>
</dbReference>
<dbReference type="Proteomes" id="UP000289794">
    <property type="component" value="Chromosome"/>
</dbReference>
<dbReference type="AlphaFoldDB" id="A0A4P6M6D5"/>
<dbReference type="Gene3D" id="3.40.50.2000">
    <property type="entry name" value="Glycogen Phosphorylase B"/>
    <property type="match status" value="2"/>
</dbReference>
<dbReference type="Pfam" id="PF00534">
    <property type="entry name" value="Glycos_transf_1"/>
    <property type="match status" value="1"/>
</dbReference>
<comment type="subcellular location">
    <subcellularLocation>
        <location evidence="1">Cell membrane</location>
        <topology evidence="1">Peripheral membrane protein</topology>
    </subcellularLocation>
</comment>
<dbReference type="KEGG" id="bpro:PMF13cell1_04966"/>
<dbReference type="CDD" id="cd03811">
    <property type="entry name" value="GT4_GT28_WabH-like"/>
    <property type="match status" value="1"/>
</dbReference>
<evidence type="ECO:0000256" key="5">
    <source>
        <dbReference type="ARBA" id="ARBA00022944"/>
    </source>
</evidence>
<dbReference type="PANTHER" id="PTHR37316:SF3">
    <property type="entry name" value="TEICHOIC ACID GLYCEROL-PHOSPHATE TRANSFERASE"/>
    <property type="match status" value="1"/>
</dbReference>
<dbReference type="InterPro" id="IPR051612">
    <property type="entry name" value="Teichoic_Acid_Biosynth"/>
</dbReference>